<feature type="transmembrane region" description="Helical" evidence="7">
    <location>
        <begin position="126"/>
        <end position="145"/>
    </location>
</feature>
<dbReference type="OrthoDB" id="9814461at2"/>
<dbReference type="PANTHER" id="PTHR30482:SF10">
    <property type="entry name" value="HIGH-AFFINITY BRANCHED-CHAIN AMINO ACID TRANSPORT PROTEIN BRAE"/>
    <property type="match status" value="1"/>
</dbReference>
<dbReference type="AlphaFoldDB" id="A0A2T1A1Q1"/>
<feature type="transmembrane region" description="Helical" evidence="7">
    <location>
        <begin position="224"/>
        <end position="241"/>
    </location>
</feature>
<proteinExistence type="predicted"/>
<feature type="transmembrane region" description="Helical" evidence="7">
    <location>
        <begin position="97"/>
        <end position="119"/>
    </location>
</feature>
<evidence type="ECO:0000256" key="3">
    <source>
        <dbReference type="ARBA" id="ARBA00022692"/>
    </source>
</evidence>
<keyword evidence="9" id="KW-1185">Reference proteome</keyword>
<feature type="transmembrane region" description="Helical" evidence="7">
    <location>
        <begin position="174"/>
        <end position="193"/>
    </location>
</feature>
<dbReference type="GO" id="GO:0015658">
    <property type="term" value="F:branched-chain amino acid transmembrane transporter activity"/>
    <property type="evidence" value="ECO:0007669"/>
    <property type="project" value="InterPro"/>
</dbReference>
<evidence type="ECO:0000256" key="2">
    <source>
        <dbReference type="ARBA" id="ARBA00022475"/>
    </source>
</evidence>
<dbReference type="PANTHER" id="PTHR30482">
    <property type="entry name" value="HIGH-AFFINITY BRANCHED-CHAIN AMINO ACID TRANSPORT SYSTEM PERMEASE"/>
    <property type="match status" value="1"/>
</dbReference>
<feature type="transmembrane region" description="Helical" evidence="7">
    <location>
        <begin position="20"/>
        <end position="40"/>
    </location>
</feature>
<dbReference type="CDD" id="cd06581">
    <property type="entry name" value="TM_PBP1_LivM_like"/>
    <property type="match status" value="1"/>
</dbReference>
<dbReference type="InterPro" id="IPR001851">
    <property type="entry name" value="ABC_transp_permease"/>
</dbReference>
<keyword evidence="4 7" id="KW-1133">Transmembrane helix</keyword>
<dbReference type="InterPro" id="IPR043428">
    <property type="entry name" value="LivM-like"/>
</dbReference>
<feature type="transmembrane region" description="Helical" evidence="7">
    <location>
        <begin position="52"/>
        <end position="85"/>
    </location>
</feature>
<gene>
    <name evidence="8" type="ORF">CLV47_105148</name>
</gene>
<comment type="subcellular location">
    <subcellularLocation>
        <location evidence="1">Cell membrane</location>
        <topology evidence="1">Multi-pass membrane protein</topology>
    </subcellularLocation>
</comment>
<evidence type="ECO:0000256" key="1">
    <source>
        <dbReference type="ARBA" id="ARBA00004651"/>
    </source>
</evidence>
<sequence length="360" mass="37667">MALASEVTKPSRGSRRTPTAGQLVLGAVAVLLMLMPVILLSDYYMQIATLVLIYTGLMVALNVCIGYAGLVSVAHGGIFGVGSYATGILMANHGWNFWYTLPAAALAGALLGLIMGILTLRLQGHYFVIASLGFGLLVYLVVLNWSSVTGGAQGLGPIAPYDSLFGITFEDSDSQYYLILAFAFVFTGLMFAIRRSKLGSRLEAIRQNQRLASAVGIDPSRTRLVALVVSAAIAGVAGSLYSPYVGFLDPSVSNLDVSFKIALALVIAGVGTGLGPLVGAAVYIVLPEMLRGVEQYSLIALGVVLLVVVRFAPHGLVGTASDLYDRLIAAGHRPPPDPSPPDQESPGDLSRTGALSGGKR</sequence>
<reference evidence="8 9" key="1">
    <citation type="submission" date="2018-03" db="EMBL/GenBank/DDBJ databases">
        <title>Genomic Encyclopedia of Archaeal and Bacterial Type Strains, Phase II (KMG-II): from individual species to whole genera.</title>
        <authorList>
            <person name="Goeker M."/>
        </authorList>
    </citation>
    <scope>NUCLEOTIDE SEQUENCE [LARGE SCALE GENOMIC DNA]</scope>
    <source>
        <strain evidence="8 9">DSM 100065</strain>
    </source>
</reference>
<keyword evidence="5 7" id="KW-0472">Membrane</keyword>
<evidence type="ECO:0000256" key="6">
    <source>
        <dbReference type="SAM" id="MobiDB-lite"/>
    </source>
</evidence>
<organism evidence="8 9">
    <name type="scientific">Antricoccus suffuscus</name>
    <dbReference type="NCBI Taxonomy" id="1629062"/>
    <lineage>
        <taxon>Bacteria</taxon>
        <taxon>Bacillati</taxon>
        <taxon>Actinomycetota</taxon>
        <taxon>Actinomycetes</taxon>
        <taxon>Geodermatophilales</taxon>
        <taxon>Antricoccaceae</taxon>
        <taxon>Antricoccus</taxon>
    </lineage>
</organism>
<accession>A0A2T1A1Q1</accession>
<keyword evidence="3 7" id="KW-0812">Transmembrane</keyword>
<protein>
    <submittedName>
        <fullName evidence="8">Amino acid/amide ABC transporter membrane protein 2 (HAAT family)</fullName>
    </submittedName>
</protein>
<feature type="region of interest" description="Disordered" evidence="6">
    <location>
        <begin position="330"/>
        <end position="360"/>
    </location>
</feature>
<comment type="caution">
    <text evidence="8">The sequence shown here is derived from an EMBL/GenBank/DDBJ whole genome shotgun (WGS) entry which is preliminary data.</text>
</comment>
<evidence type="ECO:0000313" key="8">
    <source>
        <dbReference type="EMBL" id="PRZ42526.1"/>
    </source>
</evidence>
<evidence type="ECO:0000313" key="9">
    <source>
        <dbReference type="Proteomes" id="UP000237752"/>
    </source>
</evidence>
<feature type="transmembrane region" description="Helical" evidence="7">
    <location>
        <begin position="261"/>
        <end position="286"/>
    </location>
</feature>
<evidence type="ECO:0000256" key="4">
    <source>
        <dbReference type="ARBA" id="ARBA00022989"/>
    </source>
</evidence>
<dbReference type="GO" id="GO:0005886">
    <property type="term" value="C:plasma membrane"/>
    <property type="evidence" value="ECO:0007669"/>
    <property type="project" value="UniProtKB-SubCell"/>
</dbReference>
<evidence type="ECO:0000256" key="7">
    <source>
        <dbReference type="SAM" id="Phobius"/>
    </source>
</evidence>
<dbReference type="RefSeq" id="WP_106348560.1">
    <property type="nucleotide sequence ID" value="NZ_PVUE01000005.1"/>
</dbReference>
<dbReference type="EMBL" id="PVUE01000005">
    <property type="protein sequence ID" value="PRZ42526.1"/>
    <property type="molecule type" value="Genomic_DNA"/>
</dbReference>
<keyword evidence="2" id="KW-1003">Cell membrane</keyword>
<evidence type="ECO:0000256" key="5">
    <source>
        <dbReference type="ARBA" id="ARBA00023136"/>
    </source>
</evidence>
<name>A0A2T1A1Q1_9ACTN</name>
<dbReference type="Pfam" id="PF02653">
    <property type="entry name" value="BPD_transp_2"/>
    <property type="match status" value="1"/>
</dbReference>
<feature type="transmembrane region" description="Helical" evidence="7">
    <location>
        <begin position="298"/>
        <end position="317"/>
    </location>
</feature>
<dbReference type="Proteomes" id="UP000237752">
    <property type="component" value="Unassembled WGS sequence"/>
</dbReference>